<dbReference type="PANTHER" id="PTHR34385:SF1">
    <property type="entry name" value="PEPTIDOGLYCAN L-ALANYL-D-GLUTAMATE ENDOPEPTIDASE CWLK"/>
    <property type="match status" value="1"/>
</dbReference>
<keyword evidence="1" id="KW-1133">Transmembrane helix</keyword>
<feature type="domain" description="Peptidase M15C" evidence="2">
    <location>
        <begin position="101"/>
        <end position="168"/>
    </location>
</feature>
<keyword evidence="1" id="KW-0812">Transmembrane</keyword>
<dbReference type="Gene3D" id="3.30.1380.10">
    <property type="match status" value="1"/>
</dbReference>
<reference evidence="3" key="1">
    <citation type="submission" date="2020-08" db="EMBL/GenBank/DDBJ databases">
        <title>Genome public.</title>
        <authorList>
            <person name="Liu C."/>
            <person name="Sun Q."/>
        </authorList>
    </citation>
    <scope>NUCLEOTIDE SEQUENCE</scope>
    <source>
        <strain evidence="3">BX22</strain>
    </source>
</reference>
<evidence type="ECO:0000313" key="4">
    <source>
        <dbReference type="Proteomes" id="UP000637359"/>
    </source>
</evidence>
<dbReference type="GO" id="GO:0008233">
    <property type="term" value="F:peptidase activity"/>
    <property type="evidence" value="ECO:0007669"/>
    <property type="project" value="InterPro"/>
</dbReference>
<organism evidence="3 4">
    <name type="scientific">Ornithinibacillus hominis</name>
    <dbReference type="NCBI Taxonomy" id="2763055"/>
    <lineage>
        <taxon>Bacteria</taxon>
        <taxon>Bacillati</taxon>
        <taxon>Bacillota</taxon>
        <taxon>Bacilli</taxon>
        <taxon>Bacillales</taxon>
        <taxon>Bacillaceae</taxon>
        <taxon>Ornithinibacillus</taxon>
    </lineage>
</organism>
<evidence type="ECO:0000256" key="1">
    <source>
        <dbReference type="SAM" id="Phobius"/>
    </source>
</evidence>
<accession>A0A923L5R9</accession>
<dbReference type="Proteomes" id="UP000637359">
    <property type="component" value="Unassembled WGS sequence"/>
</dbReference>
<dbReference type="InterPro" id="IPR009045">
    <property type="entry name" value="Zn_M74/Hedgehog-like"/>
</dbReference>
<dbReference type="RefSeq" id="WP_186869637.1">
    <property type="nucleotide sequence ID" value="NZ_JACOOL010000005.1"/>
</dbReference>
<sequence length="190" mass="21646">MRTLGRVTITFGIIVIALGLVGYLLYHYLGFSRYEFHGKNAPIPTELHPIVDEKAKQLVEQAKQQGITIIITESIRSFDRQNELYAQGRTKEGNIVTYAQAGESYHNYGLAIDFAIMDSDGNLTWDIQYDGNNNTIPDWDEVVAIAKELGFEWGGDWTRFKDYPHLQMTFGLSIQQLKLGIRPKNEMPTE</sequence>
<evidence type="ECO:0000259" key="2">
    <source>
        <dbReference type="Pfam" id="PF13539"/>
    </source>
</evidence>
<protein>
    <submittedName>
        <fullName evidence="3">M15 family metallopeptidase</fullName>
    </submittedName>
</protein>
<dbReference type="InterPro" id="IPR039561">
    <property type="entry name" value="Peptidase_M15C"/>
</dbReference>
<dbReference type="CDD" id="cd14845">
    <property type="entry name" value="L-Ala-D-Glu_peptidase_like"/>
    <property type="match status" value="1"/>
</dbReference>
<comment type="caution">
    <text evidence="3">The sequence shown here is derived from an EMBL/GenBank/DDBJ whole genome shotgun (WGS) entry which is preliminary data.</text>
</comment>
<dbReference type="EMBL" id="JACOOL010000005">
    <property type="protein sequence ID" value="MBC5636926.1"/>
    <property type="molecule type" value="Genomic_DNA"/>
</dbReference>
<keyword evidence="1" id="KW-0472">Membrane</keyword>
<name>A0A923L5R9_9BACI</name>
<dbReference type="Pfam" id="PF13539">
    <property type="entry name" value="Peptidase_M15_4"/>
    <property type="match status" value="1"/>
</dbReference>
<dbReference type="AlphaFoldDB" id="A0A923L5R9"/>
<feature type="transmembrane region" description="Helical" evidence="1">
    <location>
        <begin position="7"/>
        <end position="29"/>
    </location>
</feature>
<dbReference type="PANTHER" id="PTHR34385">
    <property type="entry name" value="D-ALANYL-D-ALANINE CARBOXYPEPTIDASE"/>
    <property type="match status" value="1"/>
</dbReference>
<dbReference type="SUPFAM" id="SSF55166">
    <property type="entry name" value="Hedgehog/DD-peptidase"/>
    <property type="match status" value="1"/>
</dbReference>
<gene>
    <name evidence="3" type="ORF">H8S33_08860</name>
</gene>
<keyword evidence="4" id="KW-1185">Reference proteome</keyword>
<dbReference type="InterPro" id="IPR052179">
    <property type="entry name" value="DD-CPase-like"/>
</dbReference>
<evidence type="ECO:0000313" key="3">
    <source>
        <dbReference type="EMBL" id="MBC5636926.1"/>
    </source>
</evidence>
<proteinExistence type="predicted"/>